<dbReference type="NCBIfam" id="NF006505">
    <property type="entry name" value="PRK08939.1"/>
    <property type="match status" value="1"/>
</dbReference>
<dbReference type="Proteomes" id="UP000035904">
    <property type="component" value="Unassembled WGS sequence"/>
</dbReference>
<dbReference type="GO" id="GO:0005524">
    <property type="term" value="F:ATP binding"/>
    <property type="evidence" value="ECO:0007669"/>
    <property type="project" value="InterPro"/>
</dbReference>
<accession>A0A0J1HWZ2</accession>
<dbReference type="SUPFAM" id="SSF52540">
    <property type="entry name" value="P-loop containing nucleoside triphosphate hydrolases"/>
    <property type="match status" value="1"/>
</dbReference>
<evidence type="ECO:0000313" key="3">
    <source>
        <dbReference type="EMBL" id="KLV18246.1"/>
    </source>
</evidence>
<dbReference type="RefSeq" id="WP_047956603.1">
    <property type="nucleotide sequence ID" value="NZ_LDPG01000007.1"/>
</dbReference>
<dbReference type="CDD" id="cd00009">
    <property type="entry name" value="AAA"/>
    <property type="match status" value="1"/>
</dbReference>
<dbReference type="PANTHER" id="PTHR30050">
    <property type="entry name" value="CHROMOSOMAL REPLICATION INITIATOR PROTEIN DNAA"/>
    <property type="match status" value="1"/>
</dbReference>
<keyword evidence="2" id="KW-0067">ATP-binding</keyword>
<sequence>MKESKDVLSAAKMSFDMKAWKEQMEKTMNQPYVQDFRERFPNVAEHEIFATATRFLSAMQEEKNCKKCMALQLEENISELEKLKYRLANCPNGRKGKRFEIIANEANRIEEITVQCNYDKQFQQLTKEASLIKAVHTPKRMLDIDLKDIVPHKSRKNALEAIFTFINEMKTNGTAEGVYLYGDFGVGKSYLVAFAAKTLALEGIETTIVYVPEFFREIKSSIKDGTIEEKIQFAKETQVLVLDDICAEQLTPWLRDEVLGPILQYRYVNELPTLFTSNCDKNELEVHLTKVYRRPNDLYDVSPEMEKRNAQRIMQRIEFTTKFVEVIGENLRRKYK</sequence>
<evidence type="ECO:0000256" key="2">
    <source>
        <dbReference type="ARBA" id="ARBA00022840"/>
    </source>
</evidence>
<gene>
    <name evidence="3" type="ORF">ABW01_12740</name>
</gene>
<evidence type="ECO:0000256" key="1">
    <source>
        <dbReference type="ARBA" id="ARBA00022741"/>
    </source>
</evidence>
<name>A0A0J1HWZ2_BACAN</name>
<keyword evidence="1" id="KW-0547">Nucleotide-binding</keyword>
<organism evidence="3 4">
    <name type="scientific">Bacillus anthracis</name>
    <name type="common">anthrax bacterium</name>
    <dbReference type="NCBI Taxonomy" id="1392"/>
    <lineage>
        <taxon>Bacteria</taxon>
        <taxon>Bacillati</taxon>
        <taxon>Bacillota</taxon>
        <taxon>Bacilli</taxon>
        <taxon>Bacillales</taxon>
        <taxon>Bacillaceae</taxon>
        <taxon>Bacillus</taxon>
        <taxon>Bacillus cereus group</taxon>
    </lineage>
</organism>
<dbReference type="PANTHER" id="PTHR30050:SF8">
    <property type="entry name" value="PRIMOSOMAL PROTEIN DNAI"/>
    <property type="match status" value="1"/>
</dbReference>
<reference evidence="3 4" key="1">
    <citation type="submission" date="2015-05" db="EMBL/GenBank/DDBJ databases">
        <title>Whole genome sequence and identification of bacterial endophytes from Costus igneus.</title>
        <authorList>
            <person name="Lee Y.P."/>
            <person name="Gan H.M."/>
            <person name="Eng W."/>
            <person name="Wheatley M.S."/>
            <person name="Caraballo A."/>
            <person name="Polter S."/>
            <person name="Savka M.A."/>
            <person name="Hudson A.O."/>
        </authorList>
    </citation>
    <scope>NUCLEOTIDE SEQUENCE [LARGE SCALE GENOMIC DNA]</scope>
    <source>
        <strain evidence="3 4">RIT375</strain>
    </source>
</reference>
<proteinExistence type="predicted"/>
<dbReference type="AlphaFoldDB" id="A0A0J1HWZ2"/>
<evidence type="ECO:0000313" key="4">
    <source>
        <dbReference type="Proteomes" id="UP000035904"/>
    </source>
</evidence>
<dbReference type="Gene3D" id="3.40.50.300">
    <property type="entry name" value="P-loop containing nucleotide triphosphate hydrolases"/>
    <property type="match status" value="1"/>
</dbReference>
<dbReference type="Pfam" id="PF03969">
    <property type="entry name" value="AFG1_ATPase"/>
    <property type="match status" value="1"/>
</dbReference>
<dbReference type="InterPro" id="IPR005654">
    <property type="entry name" value="ATPase_AFG1-like"/>
</dbReference>
<protein>
    <submittedName>
        <fullName evidence="3">Prepilin peptidase</fullName>
    </submittedName>
</protein>
<dbReference type="EMBL" id="LDPG01000007">
    <property type="protein sequence ID" value="KLV18246.1"/>
    <property type="molecule type" value="Genomic_DNA"/>
</dbReference>
<dbReference type="PATRIC" id="fig|1392.242.peg.5568"/>
<comment type="caution">
    <text evidence="3">The sequence shown here is derived from an EMBL/GenBank/DDBJ whole genome shotgun (WGS) entry which is preliminary data.</text>
</comment>
<dbReference type="InterPro" id="IPR027417">
    <property type="entry name" value="P-loop_NTPase"/>
</dbReference>
<dbReference type="GO" id="GO:0006260">
    <property type="term" value="P:DNA replication"/>
    <property type="evidence" value="ECO:0007669"/>
    <property type="project" value="TreeGrafter"/>
</dbReference>